<gene>
    <name evidence="2" type="ORF">CHS0354_036737</name>
</gene>
<feature type="region of interest" description="Disordered" evidence="1">
    <location>
        <begin position="1"/>
        <end position="24"/>
    </location>
</feature>
<comment type="caution">
    <text evidence="2">The sequence shown here is derived from an EMBL/GenBank/DDBJ whole genome shotgun (WGS) entry which is preliminary data.</text>
</comment>
<keyword evidence="3" id="KW-1185">Reference proteome</keyword>
<sequence>MTPPKKASKRIHHPAFNPSPGVSTSQQRKYEVVDQAVEMVTLIVTVILWTPINVPSQSALPCQNQFKFVNASLISLIQFPVKVKQLILEGENIDLDMLLPDRSEETFKMQIDINQASPKIKLVPNLKKTPLSLT</sequence>
<feature type="compositionally biased region" description="Basic residues" evidence="1">
    <location>
        <begin position="1"/>
        <end position="13"/>
    </location>
</feature>
<reference evidence="2" key="1">
    <citation type="journal article" date="2021" name="Genome Biol. Evol.">
        <title>A High-Quality Reference Genome for a Parasitic Bivalve with Doubly Uniparental Inheritance (Bivalvia: Unionida).</title>
        <authorList>
            <person name="Smith C.H."/>
        </authorList>
    </citation>
    <scope>NUCLEOTIDE SEQUENCE</scope>
    <source>
        <strain evidence="2">CHS0354</strain>
    </source>
</reference>
<accession>A0AAE0TCP1</accession>
<dbReference type="AlphaFoldDB" id="A0AAE0TCP1"/>
<evidence type="ECO:0000256" key="1">
    <source>
        <dbReference type="SAM" id="MobiDB-lite"/>
    </source>
</evidence>
<proteinExistence type="predicted"/>
<name>A0AAE0TCP1_9BIVA</name>
<evidence type="ECO:0000313" key="3">
    <source>
        <dbReference type="Proteomes" id="UP001195483"/>
    </source>
</evidence>
<protein>
    <submittedName>
        <fullName evidence="2">Uncharacterized protein</fullName>
    </submittedName>
</protein>
<dbReference type="Proteomes" id="UP001195483">
    <property type="component" value="Unassembled WGS sequence"/>
</dbReference>
<reference evidence="2" key="3">
    <citation type="submission" date="2023-05" db="EMBL/GenBank/DDBJ databases">
        <authorList>
            <person name="Smith C.H."/>
        </authorList>
    </citation>
    <scope>NUCLEOTIDE SEQUENCE</scope>
    <source>
        <strain evidence="2">CHS0354</strain>
        <tissue evidence="2">Mantle</tissue>
    </source>
</reference>
<organism evidence="2 3">
    <name type="scientific">Potamilus streckersoni</name>
    <dbReference type="NCBI Taxonomy" id="2493646"/>
    <lineage>
        <taxon>Eukaryota</taxon>
        <taxon>Metazoa</taxon>
        <taxon>Spiralia</taxon>
        <taxon>Lophotrochozoa</taxon>
        <taxon>Mollusca</taxon>
        <taxon>Bivalvia</taxon>
        <taxon>Autobranchia</taxon>
        <taxon>Heteroconchia</taxon>
        <taxon>Palaeoheterodonta</taxon>
        <taxon>Unionida</taxon>
        <taxon>Unionoidea</taxon>
        <taxon>Unionidae</taxon>
        <taxon>Ambleminae</taxon>
        <taxon>Lampsilini</taxon>
        <taxon>Potamilus</taxon>
    </lineage>
</organism>
<evidence type="ECO:0000313" key="2">
    <source>
        <dbReference type="EMBL" id="KAK3607911.1"/>
    </source>
</evidence>
<dbReference type="EMBL" id="JAEAOA010002150">
    <property type="protein sequence ID" value="KAK3607911.1"/>
    <property type="molecule type" value="Genomic_DNA"/>
</dbReference>
<reference evidence="2" key="2">
    <citation type="journal article" date="2021" name="Genome Biol. Evol.">
        <title>Developing a high-quality reference genome for a parasitic bivalve with doubly uniparental inheritance (Bivalvia: Unionida).</title>
        <authorList>
            <person name="Smith C.H."/>
        </authorList>
    </citation>
    <scope>NUCLEOTIDE SEQUENCE</scope>
    <source>
        <strain evidence="2">CHS0354</strain>
        <tissue evidence="2">Mantle</tissue>
    </source>
</reference>